<sequence>MLLFFVERPSETLSLLQREVKRRFGNEISLKKVEYVVPSGWHCFLVFVERSITREELVSLRKVLFSARVDVLQIERRIKNESLFCFDMDSTLIQQEVVDELARFAGVYEEVAAVTREAMEGNLNFQESLKKRCAYLQGLSADSLLKLYPRLTLNYGVRELLPELKRHGAKRAVFSGGFIDILEAFQKDYEIDEVRANVLERIDGKLTGGVLGRIVDKDVKRGSLLELREKFGISKGEVVAVGDGANDQLMLAEAGIGIGFHAKEGLKSTIENWVDFAPMDVLLYLFE</sequence>
<evidence type="ECO:0000256" key="4">
    <source>
        <dbReference type="ARBA" id="ARBA00012640"/>
    </source>
</evidence>
<dbReference type="CDD" id="cd07500">
    <property type="entry name" value="HAD_PSP"/>
    <property type="match status" value="1"/>
</dbReference>
<dbReference type="PANTHER" id="PTHR43344">
    <property type="entry name" value="PHOSPHOSERINE PHOSPHATASE"/>
    <property type="match status" value="1"/>
</dbReference>
<dbReference type="InterPro" id="IPR023214">
    <property type="entry name" value="HAD_sf"/>
</dbReference>
<evidence type="ECO:0000256" key="14">
    <source>
        <dbReference type="PIRSR" id="PIRSR604469-1"/>
    </source>
</evidence>
<comment type="caution">
    <text evidence="15">The sequence shown here is derived from an EMBL/GenBank/DDBJ whole genome shotgun (WGS) entry which is preliminary data.</text>
</comment>
<evidence type="ECO:0000256" key="8">
    <source>
        <dbReference type="ARBA" id="ARBA00022801"/>
    </source>
</evidence>
<evidence type="ECO:0000256" key="10">
    <source>
        <dbReference type="ARBA" id="ARBA00023299"/>
    </source>
</evidence>
<evidence type="ECO:0000256" key="7">
    <source>
        <dbReference type="ARBA" id="ARBA00022723"/>
    </source>
</evidence>
<feature type="active site" description="Proton donor" evidence="14">
    <location>
        <position position="89"/>
    </location>
</feature>
<reference evidence="15" key="1">
    <citation type="submission" date="2013-05" db="EMBL/GenBank/DDBJ databases">
        <authorList>
            <person name="Harkins D.M."/>
            <person name="Durkin A.S."/>
            <person name="Brinkac L.M."/>
            <person name="Haft D.H."/>
            <person name="Selengut J.D."/>
            <person name="Sanka R."/>
            <person name="DePew J."/>
            <person name="Purushe J."/>
            <person name="Hartskeerl R.A."/>
            <person name="Ahmed A."/>
            <person name="van der Linden H."/>
            <person name="Goris M.G.A."/>
            <person name="Vinetz J.M."/>
            <person name="Sutton G.G."/>
            <person name="Nierman W.C."/>
            <person name="Fouts D.E."/>
        </authorList>
    </citation>
    <scope>NUCLEOTIDE SEQUENCE [LARGE SCALE GENOMIC DNA]</scope>
    <source>
        <strain evidence="15">5399</strain>
    </source>
</reference>
<dbReference type="GO" id="GO:0005737">
    <property type="term" value="C:cytoplasm"/>
    <property type="evidence" value="ECO:0007669"/>
    <property type="project" value="TreeGrafter"/>
</dbReference>
<dbReference type="EMBL" id="AHMO02000011">
    <property type="protein sequence ID" value="EQA43712.1"/>
    <property type="molecule type" value="Genomic_DNA"/>
</dbReference>
<keyword evidence="9" id="KW-0460">Magnesium</keyword>
<dbReference type="SUPFAM" id="SSF56784">
    <property type="entry name" value="HAD-like"/>
    <property type="match status" value="1"/>
</dbReference>
<feature type="active site" description="Nucleophile" evidence="14">
    <location>
        <position position="87"/>
    </location>
</feature>
<comment type="pathway">
    <text evidence="2">Amino-acid biosynthesis; L-serine biosynthesis; L-serine from 3-phospho-D-glycerate: step 3/3.</text>
</comment>
<dbReference type="SFLD" id="SFLDS00003">
    <property type="entry name" value="Haloacid_Dehalogenase"/>
    <property type="match status" value="1"/>
</dbReference>
<keyword evidence="8 15" id="KW-0378">Hydrolase</keyword>
<dbReference type="Gene3D" id="3.40.50.1000">
    <property type="entry name" value="HAD superfamily/HAD-like"/>
    <property type="match status" value="1"/>
</dbReference>
<gene>
    <name evidence="15" type="primary">serB</name>
    <name evidence="15" type="ORF">LEP1GSC050_1426</name>
</gene>
<dbReference type="InterPro" id="IPR004469">
    <property type="entry name" value="PSP"/>
</dbReference>
<evidence type="ECO:0000256" key="5">
    <source>
        <dbReference type="ARBA" id="ARBA00015196"/>
    </source>
</evidence>
<dbReference type="PANTHER" id="PTHR43344:SF2">
    <property type="entry name" value="PHOSPHOSERINE PHOSPHATASE"/>
    <property type="match status" value="1"/>
</dbReference>
<dbReference type="GO" id="GO:0006564">
    <property type="term" value="P:L-serine biosynthetic process"/>
    <property type="evidence" value="ECO:0007669"/>
    <property type="project" value="UniProtKB-KW"/>
</dbReference>
<comment type="cofactor">
    <cofactor evidence="1">
        <name>Mg(2+)</name>
        <dbReference type="ChEBI" id="CHEBI:18420"/>
    </cofactor>
</comment>
<protein>
    <recommendedName>
        <fullName evidence="5">Phosphoserine phosphatase</fullName>
        <ecNumber evidence="4">3.1.3.3</ecNumber>
    </recommendedName>
    <alternativeName>
        <fullName evidence="11">O-phosphoserine phosphohydrolase</fullName>
    </alternativeName>
</protein>
<evidence type="ECO:0000256" key="11">
    <source>
        <dbReference type="ARBA" id="ARBA00031693"/>
    </source>
</evidence>
<evidence type="ECO:0000256" key="6">
    <source>
        <dbReference type="ARBA" id="ARBA00022605"/>
    </source>
</evidence>
<dbReference type="NCBIfam" id="TIGR01488">
    <property type="entry name" value="HAD-SF-IB"/>
    <property type="match status" value="1"/>
</dbReference>
<evidence type="ECO:0000256" key="13">
    <source>
        <dbReference type="ARBA" id="ARBA00048523"/>
    </source>
</evidence>
<dbReference type="SFLD" id="SFLDF00029">
    <property type="entry name" value="phosphoserine_phosphatase"/>
    <property type="match status" value="1"/>
</dbReference>
<dbReference type="RefSeq" id="WP_010569850.1">
    <property type="nucleotide sequence ID" value="NZ_AHMO02000011.1"/>
</dbReference>
<dbReference type="EC" id="3.1.3.3" evidence="4"/>
<comment type="catalytic activity">
    <reaction evidence="13">
        <text>O-phospho-D-serine + H2O = D-serine + phosphate</text>
        <dbReference type="Rhea" id="RHEA:24873"/>
        <dbReference type="ChEBI" id="CHEBI:15377"/>
        <dbReference type="ChEBI" id="CHEBI:35247"/>
        <dbReference type="ChEBI" id="CHEBI:43474"/>
        <dbReference type="ChEBI" id="CHEBI:58680"/>
        <dbReference type="EC" id="3.1.3.3"/>
    </reaction>
</comment>
<dbReference type="Pfam" id="PF00702">
    <property type="entry name" value="Hydrolase"/>
    <property type="match status" value="1"/>
</dbReference>
<evidence type="ECO:0000256" key="1">
    <source>
        <dbReference type="ARBA" id="ARBA00001946"/>
    </source>
</evidence>
<dbReference type="InterPro" id="IPR050582">
    <property type="entry name" value="HAD-like_SerB"/>
</dbReference>
<dbReference type="GO" id="GO:0000287">
    <property type="term" value="F:magnesium ion binding"/>
    <property type="evidence" value="ECO:0007669"/>
    <property type="project" value="TreeGrafter"/>
</dbReference>
<dbReference type="GO" id="GO:0036424">
    <property type="term" value="F:L-phosphoserine phosphatase activity"/>
    <property type="evidence" value="ECO:0007669"/>
    <property type="project" value="InterPro"/>
</dbReference>
<keyword evidence="7" id="KW-0479">Metal-binding</keyword>
<comment type="catalytic activity">
    <reaction evidence="12">
        <text>O-phospho-L-serine + H2O = L-serine + phosphate</text>
        <dbReference type="Rhea" id="RHEA:21208"/>
        <dbReference type="ChEBI" id="CHEBI:15377"/>
        <dbReference type="ChEBI" id="CHEBI:33384"/>
        <dbReference type="ChEBI" id="CHEBI:43474"/>
        <dbReference type="ChEBI" id="CHEBI:57524"/>
        <dbReference type="EC" id="3.1.3.3"/>
    </reaction>
</comment>
<evidence type="ECO:0000256" key="12">
    <source>
        <dbReference type="ARBA" id="ARBA00048138"/>
    </source>
</evidence>
<keyword evidence="6" id="KW-0028">Amino-acid biosynthesis</keyword>
<keyword evidence="10" id="KW-0718">Serine biosynthesis</keyword>
<proteinExistence type="inferred from homology"/>
<evidence type="ECO:0000313" key="16">
    <source>
        <dbReference type="Proteomes" id="UP000015454"/>
    </source>
</evidence>
<evidence type="ECO:0000256" key="9">
    <source>
        <dbReference type="ARBA" id="ARBA00022842"/>
    </source>
</evidence>
<dbReference type="NCBIfam" id="TIGR00338">
    <property type="entry name" value="serB"/>
    <property type="match status" value="1"/>
</dbReference>
<evidence type="ECO:0000256" key="2">
    <source>
        <dbReference type="ARBA" id="ARBA00005135"/>
    </source>
</evidence>
<dbReference type="SFLD" id="SFLDG01136">
    <property type="entry name" value="C1.6:_Phosphoserine_Phosphatas"/>
    <property type="match status" value="1"/>
</dbReference>
<name>T0F876_9LEPT</name>
<comment type="similarity">
    <text evidence="3">Belongs to the HAD-like hydrolase superfamily. SerB family.</text>
</comment>
<accession>T0F876</accession>
<dbReference type="STRING" id="1049789.LEP1GSC050_1426"/>
<dbReference type="OrthoDB" id="9790031at2"/>
<dbReference type="SFLD" id="SFLDG01137">
    <property type="entry name" value="C1.6.1:_Phosphoserine_Phosphat"/>
    <property type="match status" value="1"/>
</dbReference>
<dbReference type="Proteomes" id="UP000015454">
    <property type="component" value="Unassembled WGS sequence"/>
</dbReference>
<keyword evidence="16" id="KW-1185">Reference proteome</keyword>
<organism evidence="15 16">
    <name type="scientific">Leptospira broomii serovar Hurstbridge str. 5399</name>
    <dbReference type="NCBI Taxonomy" id="1049789"/>
    <lineage>
        <taxon>Bacteria</taxon>
        <taxon>Pseudomonadati</taxon>
        <taxon>Spirochaetota</taxon>
        <taxon>Spirochaetia</taxon>
        <taxon>Leptospirales</taxon>
        <taxon>Leptospiraceae</taxon>
        <taxon>Leptospira</taxon>
    </lineage>
</organism>
<dbReference type="InterPro" id="IPR036412">
    <property type="entry name" value="HAD-like_sf"/>
</dbReference>
<dbReference type="UniPathway" id="UPA00135">
    <property type="reaction ID" value="UER00198"/>
</dbReference>
<evidence type="ECO:0000313" key="15">
    <source>
        <dbReference type="EMBL" id="EQA43712.1"/>
    </source>
</evidence>
<dbReference type="AlphaFoldDB" id="T0F876"/>
<evidence type="ECO:0000256" key="3">
    <source>
        <dbReference type="ARBA" id="ARBA00009184"/>
    </source>
</evidence>